<gene>
    <name evidence="1" type="ORF">BECKLFY1418A_GA0070994_10421</name>
</gene>
<organism evidence="1">
    <name type="scientific">Candidatus Kentrum sp. LFY</name>
    <dbReference type="NCBI Taxonomy" id="2126342"/>
    <lineage>
        <taxon>Bacteria</taxon>
        <taxon>Pseudomonadati</taxon>
        <taxon>Pseudomonadota</taxon>
        <taxon>Gammaproteobacteria</taxon>
        <taxon>Candidatus Kentrum</taxon>
    </lineage>
</organism>
<protein>
    <recommendedName>
        <fullName evidence="2">Transposase</fullName>
    </recommendedName>
</protein>
<reference evidence="1" key="1">
    <citation type="submission" date="2019-02" db="EMBL/GenBank/DDBJ databases">
        <authorList>
            <person name="Gruber-Vodicka R. H."/>
            <person name="Seah K. B. B."/>
        </authorList>
    </citation>
    <scope>NUCLEOTIDE SEQUENCE</scope>
    <source>
        <strain evidence="1">BECK_M6</strain>
    </source>
</reference>
<name>A0A450UPX9_9GAMM</name>
<proteinExistence type="predicted"/>
<evidence type="ECO:0000313" key="1">
    <source>
        <dbReference type="EMBL" id="VFJ94587.1"/>
    </source>
</evidence>
<dbReference type="AlphaFoldDB" id="A0A450UPX9"/>
<evidence type="ECO:0008006" key="2">
    <source>
        <dbReference type="Google" id="ProtNLM"/>
    </source>
</evidence>
<accession>A0A450UPX9</accession>
<sequence>MSWDSNQIHRCVAALDVHQAKLTVCVLYEDEAGEPRMELREFDSFKRDRKAMVESDWRWWSAIFTENRRER</sequence>
<dbReference type="EMBL" id="CAADFH010000042">
    <property type="protein sequence ID" value="VFJ94587.1"/>
    <property type="molecule type" value="Genomic_DNA"/>
</dbReference>